<dbReference type="HOGENOM" id="CLU_724773_0_0_1"/>
<keyword evidence="2" id="KW-1185">Reference proteome</keyword>
<gene>
    <name evidence="1" type="ORF">NEMVEDRAFT_v1g223236</name>
</gene>
<proteinExistence type="predicted"/>
<dbReference type="PhylomeDB" id="A7T740"/>
<dbReference type="InParanoid" id="A7T740"/>
<dbReference type="AlphaFoldDB" id="A7T740"/>
<feature type="non-terminal residue" evidence="1">
    <location>
        <position position="382"/>
    </location>
</feature>
<accession>A7T740</accession>
<evidence type="ECO:0000313" key="2">
    <source>
        <dbReference type="Proteomes" id="UP000001593"/>
    </source>
</evidence>
<reference evidence="1 2" key="1">
    <citation type="journal article" date="2007" name="Science">
        <title>Sea anemone genome reveals ancestral eumetazoan gene repertoire and genomic organization.</title>
        <authorList>
            <person name="Putnam N.H."/>
            <person name="Srivastava M."/>
            <person name="Hellsten U."/>
            <person name="Dirks B."/>
            <person name="Chapman J."/>
            <person name="Salamov A."/>
            <person name="Terry A."/>
            <person name="Shapiro H."/>
            <person name="Lindquist E."/>
            <person name="Kapitonov V.V."/>
            <person name="Jurka J."/>
            <person name="Genikhovich G."/>
            <person name="Grigoriev I.V."/>
            <person name="Lucas S.M."/>
            <person name="Steele R.E."/>
            <person name="Finnerty J.R."/>
            <person name="Technau U."/>
            <person name="Martindale M.Q."/>
            <person name="Rokhsar D.S."/>
        </authorList>
    </citation>
    <scope>NUCLEOTIDE SEQUENCE [LARGE SCALE GENOMIC DNA]</scope>
    <source>
        <strain evidence="2">CH2 X CH6</strain>
    </source>
</reference>
<feature type="non-terminal residue" evidence="1">
    <location>
        <position position="1"/>
    </location>
</feature>
<dbReference type="Proteomes" id="UP000001593">
    <property type="component" value="Unassembled WGS sequence"/>
</dbReference>
<dbReference type="STRING" id="45351.A7T740"/>
<evidence type="ECO:0000313" key="1">
    <source>
        <dbReference type="EMBL" id="EDO28213.1"/>
    </source>
</evidence>
<protein>
    <submittedName>
        <fullName evidence="1">Uncharacterized protein</fullName>
    </submittedName>
</protein>
<sequence>VFTTVVDGIGSYFSPSKSPSITPQYLADIIQRVVHCINMSAYGFYYEKLFVAANKCLASMCNWLQMHYACCSDLTASFVIQQLTNCPNVSYSHILSILLLLDKIINKVGTSMTETFIKQILDPNSAIMKLRLCADEALWKLSPTLFELLTEQLSACEWQVAACFPAIQYTILHALYTHSQSTPSYMPCIITPKGNFTCNTVHHPTCPVYSHSKISHKLSHHSKTQALNKCVSGIIYVSLWKLSPTLFELLTEQLSACEWQVAACFPAIQYTILHALYTHSQRCLQDSVVRLMDVCEEVRETYLSLIKIIPTDILTSFASRNLLQDRVLVQKANGFGEFKKLTTSCEDIWWTRKSHVIKPPSGTFHSYNFQVIMAFIQLGVLP</sequence>
<name>A7T740_NEMVE</name>
<dbReference type="eggNOG" id="KOG0891">
    <property type="taxonomic scope" value="Eukaryota"/>
</dbReference>
<organism evidence="1 2">
    <name type="scientific">Nematostella vectensis</name>
    <name type="common">Starlet sea anemone</name>
    <dbReference type="NCBI Taxonomy" id="45351"/>
    <lineage>
        <taxon>Eukaryota</taxon>
        <taxon>Metazoa</taxon>
        <taxon>Cnidaria</taxon>
        <taxon>Anthozoa</taxon>
        <taxon>Hexacorallia</taxon>
        <taxon>Actiniaria</taxon>
        <taxon>Edwardsiidae</taxon>
        <taxon>Nematostella</taxon>
    </lineage>
</organism>
<dbReference type="EMBL" id="DS471860">
    <property type="protein sequence ID" value="EDO28213.1"/>
    <property type="molecule type" value="Genomic_DNA"/>
</dbReference>